<reference evidence="2" key="1">
    <citation type="submission" date="2021-01" db="EMBL/GenBank/DDBJ databases">
        <authorList>
            <person name="Corre E."/>
            <person name="Pelletier E."/>
            <person name="Niang G."/>
            <person name="Scheremetjew M."/>
            <person name="Finn R."/>
            <person name="Kale V."/>
            <person name="Holt S."/>
            <person name="Cochrane G."/>
            <person name="Meng A."/>
            <person name="Brown T."/>
            <person name="Cohen L."/>
        </authorList>
    </citation>
    <scope>NUCLEOTIDE SEQUENCE</scope>
    <source>
        <strain evidence="2">10249 10 AB</strain>
    </source>
</reference>
<dbReference type="EMBL" id="HBIX01004592">
    <property type="protein sequence ID" value="CAE0710905.1"/>
    <property type="molecule type" value="Transcribed_RNA"/>
</dbReference>
<sequence length="652" mass="73171">MTPSEQQGETTARAATTASNQRRRRKRYRPPQCGGAGRSRGDESSSKFVAGGRQDFCRDDDSRFAFLDKDGDDLIDGRAKFRSLPLLLEERKSGSWHAKQKRWQSGMLFNFTKKPAETYIARRQWRAFAHTKIPFTQLGSPPSDAVLAMERNGDYLLSLGNMDGDTHTGLALRFYGIHSVASRTRLRPNDPNNGIGNSYVPNKASTAPLLQTTPLHNGMRELDQVPEDSIAEDEILNLQRDFSPSTTPVELLISKDWKVGVALLHPPRNNGNLQVNIQENGNNPDADQTTSIVLFTLPRRQSQSGTIVHGSEHAVTRVFKCSNVPIFRNDSRRKLLWSVESIPNNDGISLNTTRTFYETYFRAPGYLIFLDEGDGFRLTWTTEKCFLVTSCLEEVSIDSRFVGGAGVSVGVNILSQEKASWEETSCRITTGEAVTSVPIANDTPLPAQVDIANESFLHLDVLLTVILSKRKGISETNPDFCYSLISLNRGGRVADFVIAFAREKKACSIAVFVKIDLFTGMFVELDWVQSKGKKDTVFLQKWCNTLAVNRRMREMRAGPFSVESRKALDCTRLCKETFAFDNDEEDDYDESYWRNFVLDEVSEGKKKRQAPKLVTMSSLYPCCDVITNHAITSFEPVMSIRAKDAPIQLVYT</sequence>
<dbReference type="AlphaFoldDB" id="A0A7S4EFZ9"/>
<evidence type="ECO:0000256" key="1">
    <source>
        <dbReference type="SAM" id="MobiDB-lite"/>
    </source>
</evidence>
<protein>
    <submittedName>
        <fullName evidence="2">Uncharacterized protein</fullName>
    </submittedName>
</protein>
<feature type="region of interest" description="Disordered" evidence="1">
    <location>
        <begin position="1"/>
        <end position="48"/>
    </location>
</feature>
<accession>A0A7S4EFZ9</accession>
<evidence type="ECO:0000313" key="2">
    <source>
        <dbReference type="EMBL" id="CAE0710905.1"/>
    </source>
</evidence>
<proteinExistence type="predicted"/>
<organism evidence="2">
    <name type="scientific">Pseudo-nitzschia australis</name>
    <dbReference type="NCBI Taxonomy" id="44445"/>
    <lineage>
        <taxon>Eukaryota</taxon>
        <taxon>Sar</taxon>
        <taxon>Stramenopiles</taxon>
        <taxon>Ochrophyta</taxon>
        <taxon>Bacillariophyta</taxon>
        <taxon>Bacillariophyceae</taxon>
        <taxon>Bacillariophycidae</taxon>
        <taxon>Bacillariales</taxon>
        <taxon>Bacillariaceae</taxon>
        <taxon>Pseudo-nitzschia</taxon>
    </lineage>
</organism>
<name>A0A7S4EFZ9_9STRA</name>
<feature type="compositionally biased region" description="Polar residues" evidence="1">
    <location>
        <begin position="1"/>
        <end position="20"/>
    </location>
</feature>
<gene>
    <name evidence="2" type="ORF">PAUS00366_LOCUS3632</name>
</gene>